<dbReference type="OrthoDB" id="441127at2759"/>
<feature type="compositionally biased region" description="Low complexity" evidence="1">
    <location>
        <begin position="1238"/>
        <end position="1248"/>
    </location>
</feature>
<evidence type="ECO:0000256" key="1">
    <source>
        <dbReference type="SAM" id="MobiDB-lite"/>
    </source>
</evidence>
<feature type="region of interest" description="Disordered" evidence="1">
    <location>
        <begin position="1029"/>
        <end position="1063"/>
    </location>
</feature>
<feature type="compositionally biased region" description="Low complexity" evidence="1">
    <location>
        <begin position="1272"/>
        <end position="1282"/>
    </location>
</feature>
<reference evidence="2 3" key="1">
    <citation type="submission" date="2016-02" db="EMBL/GenBank/DDBJ databases">
        <title>Genome analysis of coral dinoflagellate symbionts highlights evolutionary adaptations to a symbiotic lifestyle.</title>
        <authorList>
            <person name="Aranda M."/>
            <person name="Li Y."/>
            <person name="Liew Y.J."/>
            <person name="Baumgarten S."/>
            <person name="Simakov O."/>
            <person name="Wilson M."/>
            <person name="Piel J."/>
            <person name="Ashoor H."/>
            <person name="Bougouffa S."/>
            <person name="Bajic V.B."/>
            <person name="Ryu T."/>
            <person name="Ravasi T."/>
            <person name="Bayer T."/>
            <person name="Micklem G."/>
            <person name="Kim H."/>
            <person name="Bhak J."/>
            <person name="Lajeunesse T.C."/>
            <person name="Voolstra C.R."/>
        </authorList>
    </citation>
    <scope>NUCLEOTIDE SEQUENCE [LARGE SCALE GENOMIC DNA]</scope>
    <source>
        <strain evidence="2 3">CCMP2467</strain>
    </source>
</reference>
<name>A0A1Q9CCZ9_SYMMI</name>
<dbReference type="GO" id="GO:0005847">
    <property type="term" value="C:mRNA cleavage and polyadenylation specificity factor complex"/>
    <property type="evidence" value="ECO:0007669"/>
    <property type="project" value="TreeGrafter"/>
</dbReference>
<proteinExistence type="predicted"/>
<evidence type="ECO:0000313" key="3">
    <source>
        <dbReference type="Proteomes" id="UP000186817"/>
    </source>
</evidence>
<evidence type="ECO:0000313" key="2">
    <source>
        <dbReference type="EMBL" id="OLP80802.1"/>
    </source>
</evidence>
<organism evidence="2 3">
    <name type="scientific">Symbiodinium microadriaticum</name>
    <name type="common">Dinoflagellate</name>
    <name type="synonym">Zooxanthella microadriatica</name>
    <dbReference type="NCBI Taxonomy" id="2951"/>
    <lineage>
        <taxon>Eukaryota</taxon>
        <taxon>Sar</taxon>
        <taxon>Alveolata</taxon>
        <taxon>Dinophyceae</taxon>
        <taxon>Suessiales</taxon>
        <taxon>Symbiodiniaceae</taxon>
        <taxon>Symbiodinium</taxon>
    </lineage>
</organism>
<comment type="caution">
    <text evidence="2">The sequence shown here is derived from an EMBL/GenBank/DDBJ whole genome shotgun (WGS) entry which is preliminary data.</text>
</comment>
<feature type="compositionally biased region" description="Low complexity" evidence="1">
    <location>
        <begin position="1255"/>
        <end position="1265"/>
    </location>
</feature>
<feature type="compositionally biased region" description="Basic and acidic residues" evidence="1">
    <location>
        <begin position="1054"/>
        <end position="1063"/>
    </location>
</feature>
<accession>A0A1Q9CCZ9</accession>
<dbReference type="PANTHER" id="PTHR13484:SF0">
    <property type="entry name" value="PRE-MRNA 3'-END-PROCESSING FACTOR FIP1"/>
    <property type="match status" value="1"/>
</dbReference>
<feature type="region of interest" description="Disordered" evidence="1">
    <location>
        <begin position="1109"/>
        <end position="1142"/>
    </location>
</feature>
<feature type="compositionally biased region" description="Low complexity" evidence="1">
    <location>
        <begin position="1289"/>
        <end position="1298"/>
    </location>
</feature>
<dbReference type="EMBL" id="LSRX01001343">
    <property type="protein sequence ID" value="OLP80802.1"/>
    <property type="molecule type" value="Genomic_DNA"/>
</dbReference>
<protein>
    <submittedName>
        <fullName evidence="2">Uncharacterized protein</fullName>
    </submittedName>
</protein>
<dbReference type="Proteomes" id="UP000186817">
    <property type="component" value="Unassembled WGS sequence"/>
</dbReference>
<sequence length="1379" mass="155565">MMTPEELGVALAARKYSPLELLQLEVHIQNSSAADKPGLLELVRGKRGELDQKPARGRAAMQDWTSFPNFLTEALWKMLDEASDIEAIAAVCEHLGRMGLRHPSEPTSVVLVACLLRAKPVFEMPNQHNYLCTCKSHMLMHLQKLAPAIPYIVRLPVGPGQATADLMARAGAEHVVAPRMPMLELLRRADMIPLRGSNKLVKQAVAPQQGGLEQLLRGLLNYADSQSSQGSCSSSTLELPRPMKPKQASLQALLDQVQQPVEPAPLLALANRPWAEERLSKAAAAVAPQQPALPTPNSEATAVAPYRLAVPTPNAETAVAPQQLALPMEKLAEGAAAAPAANEFMAAHAAPAEAKILWSDCAMGPAPAVSVVADVGVASSAVEPMATPPAPKRKRLMPDATVSARASARVLKKYGNVDASERTLRREVHLTCMEGARCFTTLTVQDIQFGCADLALLLGYLYEKCPRMQARVKEWPPTLDWILCHDECTGGNVLRIQSQKKMMCVYAACLDGTQLREHCWFTLAVVPHQHLMRLAGGLSAALVEMLSFLSKQCLDTGFFLGGRWQKLRFKGILGDYEGLASTYTAKSASALKPCFRCQNVLMKNAVAAATDDYFQTVGSADFHRCERLRDADLFAVYDDMLQNPCATVAARKERDKFLGFAVEPHSLLAHLDMRSRYPPSMALFDTCHNYFSNGVVSSELLLFRNYMEEQSNVTLATLQETVAQSQWQSRDSKPDIRSRLFQAPFWEGTQCKHDATVTWLALRLLLYYAEQLLQDVPSLSLQLRSLQALHRCCQVLDDLRSGCSADGCAESSERFLAAMAELEAAQLQHQAAFNLAYPGASRPKHHFRLHHPEQLRRLGRYVDMFACESRHRQYKSRLSDDHAHLFHARKKTGDLSCSLLRAMLALQVETLSGSDDARLLPPLYNPKTIELELGLKDTDGSDKCCLGGHDIQKGDLLTHDSNYFLLRFCVRRGGAVQLLVQYLPVGARDSWAARGSWDADWQGGWADQSWDADWQGGWAEQSWNADWQGGWAAESWEEEEEEEWEEDEEEEEEEHRPTVDRAFREELRAQAAQKGLSRRAMERAFGINRPGGKTSWYYKPEWRPVNRVVVPPAPQPPPAEPDAEPAAAAPPPPKPEAAVEHEQRCLQQQQLLLQCLRLSLQQRLSRDQRSQQQQQQQQQRLSRDQRSQQQQQQLQQRLSRDQRSQQQQQQQQQRLSRDQRSQQQQQQQQQRLSRDQRSQQQQQQQQQRLSRDQRSQQQQQQQQQRLSRDQRSQQQQQQQQQRLSRDQRSQQQQQQQQRLSRDQRSQQQQQRLSRDQRTQQQQQQRLSRNQRGLQQQPLNPARAPQRLIRKPLQGSCCPCPSGDKATCAYFATPKSMVNT</sequence>
<feature type="compositionally biased region" description="Low complexity" evidence="1">
    <location>
        <begin position="1170"/>
        <end position="1180"/>
    </location>
</feature>
<keyword evidence="3" id="KW-1185">Reference proteome</keyword>
<feature type="region of interest" description="Disordered" evidence="1">
    <location>
        <begin position="1169"/>
        <end position="1346"/>
    </location>
</feature>
<feature type="compositionally biased region" description="Acidic residues" evidence="1">
    <location>
        <begin position="1035"/>
        <end position="1053"/>
    </location>
</feature>
<feature type="compositionally biased region" description="Pro residues" evidence="1">
    <location>
        <begin position="1111"/>
        <end position="1120"/>
    </location>
</feature>
<feature type="compositionally biased region" description="Low complexity" evidence="1">
    <location>
        <begin position="1204"/>
        <end position="1214"/>
    </location>
</feature>
<feature type="compositionally biased region" description="Low complexity" evidence="1">
    <location>
        <begin position="1318"/>
        <end position="1336"/>
    </location>
</feature>
<gene>
    <name evidence="2" type="ORF">AK812_SmicGene38726</name>
</gene>
<dbReference type="InterPro" id="IPR051187">
    <property type="entry name" value="Pre-mRNA_3'-end_processing_reg"/>
</dbReference>
<feature type="compositionally biased region" description="Low complexity" evidence="1">
    <location>
        <begin position="1187"/>
        <end position="1197"/>
    </location>
</feature>
<dbReference type="PANTHER" id="PTHR13484">
    <property type="entry name" value="FIP1-LIKE 1 PROTEIN"/>
    <property type="match status" value="1"/>
</dbReference>
<feature type="compositionally biased region" description="Low complexity" evidence="1">
    <location>
        <begin position="1221"/>
        <end position="1231"/>
    </location>
</feature>